<keyword evidence="3" id="KW-0547">Nucleotide-binding</keyword>
<dbReference type="PROSITE" id="PS50893">
    <property type="entry name" value="ABC_TRANSPORTER_2"/>
    <property type="match status" value="1"/>
</dbReference>
<dbReference type="SUPFAM" id="SSF90123">
    <property type="entry name" value="ABC transporter transmembrane region"/>
    <property type="match status" value="1"/>
</dbReference>
<feature type="chain" id="PRO_5046518924" evidence="8">
    <location>
        <begin position="30"/>
        <end position="534"/>
    </location>
</feature>
<evidence type="ECO:0000256" key="8">
    <source>
        <dbReference type="SAM" id="SignalP"/>
    </source>
</evidence>
<dbReference type="PROSITE" id="PS00211">
    <property type="entry name" value="ABC_TRANSPORTER_1"/>
    <property type="match status" value="1"/>
</dbReference>
<evidence type="ECO:0000313" key="11">
    <source>
        <dbReference type="EMBL" id="MFD1189159.1"/>
    </source>
</evidence>
<keyword evidence="12" id="KW-1185">Reference proteome</keyword>
<dbReference type="InterPro" id="IPR036640">
    <property type="entry name" value="ABC1_TM_sf"/>
</dbReference>
<dbReference type="InterPro" id="IPR017871">
    <property type="entry name" value="ABC_transporter-like_CS"/>
</dbReference>
<feature type="transmembrane region" description="Helical" evidence="7">
    <location>
        <begin position="145"/>
        <end position="178"/>
    </location>
</feature>
<keyword evidence="2 7" id="KW-0812">Transmembrane</keyword>
<dbReference type="PROSITE" id="PS50929">
    <property type="entry name" value="ABC_TM1F"/>
    <property type="match status" value="1"/>
</dbReference>
<dbReference type="PANTHER" id="PTHR24221:SF654">
    <property type="entry name" value="ATP-BINDING CASSETTE SUB-FAMILY B MEMBER 6"/>
    <property type="match status" value="1"/>
</dbReference>
<evidence type="ECO:0000256" key="3">
    <source>
        <dbReference type="ARBA" id="ARBA00022741"/>
    </source>
</evidence>
<dbReference type="SMART" id="SM00382">
    <property type="entry name" value="AAA"/>
    <property type="match status" value="1"/>
</dbReference>
<reference evidence="12" key="1">
    <citation type="journal article" date="2019" name="Int. J. Syst. Evol. Microbiol.">
        <title>The Global Catalogue of Microorganisms (GCM) 10K type strain sequencing project: providing services to taxonomists for standard genome sequencing and annotation.</title>
        <authorList>
            <consortium name="The Broad Institute Genomics Platform"/>
            <consortium name="The Broad Institute Genome Sequencing Center for Infectious Disease"/>
            <person name="Wu L."/>
            <person name="Ma J."/>
        </authorList>
    </citation>
    <scope>NUCLEOTIDE SEQUENCE [LARGE SCALE GENOMIC DNA]</scope>
    <source>
        <strain evidence="12">CCUG 55074</strain>
    </source>
</reference>
<dbReference type="SUPFAM" id="SSF52540">
    <property type="entry name" value="P-loop containing nucleoside triphosphate hydrolases"/>
    <property type="match status" value="1"/>
</dbReference>
<evidence type="ECO:0000256" key="1">
    <source>
        <dbReference type="ARBA" id="ARBA00004651"/>
    </source>
</evidence>
<feature type="transmembrane region" description="Helical" evidence="7">
    <location>
        <begin position="42"/>
        <end position="65"/>
    </location>
</feature>
<feature type="domain" description="ABC transmembrane type-1" evidence="10">
    <location>
        <begin position="16"/>
        <end position="267"/>
    </location>
</feature>
<dbReference type="Pfam" id="PF00005">
    <property type="entry name" value="ABC_tran"/>
    <property type="match status" value="1"/>
</dbReference>
<evidence type="ECO:0000256" key="4">
    <source>
        <dbReference type="ARBA" id="ARBA00022840"/>
    </source>
</evidence>
<evidence type="ECO:0000256" key="2">
    <source>
        <dbReference type="ARBA" id="ARBA00022692"/>
    </source>
</evidence>
<dbReference type="InterPro" id="IPR027417">
    <property type="entry name" value="P-loop_NTPase"/>
</dbReference>
<organism evidence="11 12">
    <name type="scientific">Phenylobacterium conjunctum</name>
    <dbReference type="NCBI Taxonomy" id="1298959"/>
    <lineage>
        <taxon>Bacteria</taxon>
        <taxon>Pseudomonadati</taxon>
        <taxon>Pseudomonadota</taxon>
        <taxon>Alphaproteobacteria</taxon>
        <taxon>Caulobacterales</taxon>
        <taxon>Caulobacteraceae</taxon>
        <taxon>Phenylobacterium</taxon>
    </lineage>
</organism>
<comment type="subcellular location">
    <subcellularLocation>
        <location evidence="1">Cell membrane</location>
        <topology evidence="1">Multi-pass membrane protein</topology>
    </subcellularLocation>
</comment>
<keyword evidence="6 7" id="KW-0472">Membrane</keyword>
<feature type="domain" description="ABC transporter" evidence="9">
    <location>
        <begin position="309"/>
        <end position="533"/>
    </location>
</feature>
<dbReference type="Gene3D" id="3.40.50.300">
    <property type="entry name" value="P-loop containing nucleotide triphosphate hydrolases"/>
    <property type="match status" value="1"/>
</dbReference>
<dbReference type="InterPro" id="IPR003439">
    <property type="entry name" value="ABC_transporter-like_ATP-bd"/>
</dbReference>
<dbReference type="InterPro" id="IPR011527">
    <property type="entry name" value="ABC1_TM_dom"/>
</dbReference>
<dbReference type="Proteomes" id="UP001597216">
    <property type="component" value="Unassembled WGS sequence"/>
</dbReference>
<evidence type="ECO:0000259" key="9">
    <source>
        <dbReference type="PROSITE" id="PS50893"/>
    </source>
</evidence>
<dbReference type="InterPro" id="IPR039421">
    <property type="entry name" value="Type_1_exporter"/>
</dbReference>
<dbReference type="InterPro" id="IPR003593">
    <property type="entry name" value="AAA+_ATPase"/>
</dbReference>
<evidence type="ECO:0000256" key="5">
    <source>
        <dbReference type="ARBA" id="ARBA00022989"/>
    </source>
</evidence>
<dbReference type="RefSeq" id="WP_377352063.1">
    <property type="nucleotide sequence ID" value="NZ_JBHTLQ010000002.1"/>
</dbReference>
<proteinExistence type="predicted"/>
<evidence type="ECO:0000256" key="7">
    <source>
        <dbReference type="SAM" id="Phobius"/>
    </source>
</evidence>
<feature type="signal peptide" evidence="8">
    <location>
        <begin position="1"/>
        <end position="29"/>
    </location>
</feature>
<evidence type="ECO:0000256" key="6">
    <source>
        <dbReference type="ARBA" id="ARBA00023136"/>
    </source>
</evidence>
<sequence>MSQAQALLRPLIRRHAGALAFAAASAALAATAATLLLGVSGWFLAGAGFAGAAGPLAVQAFNYLLPSAGFRALAIVRTAGRYGERIWSHEAALKVLAGLRPALFRLIAAAPSRQALGLSSGEASARVVQDVDLLETAIVRRPAPWAAAAGLGAGLATTGLVSALAALAFCAGYAGLLAASRWLSPRWLAGPVKVRQEAVGALKDAVSAYAAASAELRSFGLTEPARAAIRARDAQAGEAALKTAEAEAALGLAQALLTALTVLSVALAVQNAAPPLAALAVLGALAGLETAGGLTRAAEQAPGLKAGLARLDEWAAPLKASAPPGRAGDQLALFGQVLQPGTRLVLQAPSGGGKSTLIEAMVGLRAPPPGVITVGGQPLEHLAEGAARDLFAWAAQDSRAISGSVADNLRLAAPKLSDEALWAALETAQLADRVRRAPGGLGAWVGDGGDLLSGGERRRLAIARALLRDAPWLVLDEPSEGLDPATEAALVAALGAHLDRTGQGLILASHRPGMRALATQEITLQPGWLARHAT</sequence>
<keyword evidence="4 11" id="KW-0067">ATP-binding</keyword>
<dbReference type="EMBL" id="JBHTLQ010000002">
    <property type="protein sequence ID" value="MFD1189159.1"/>
    <property type="molecule type" value="Genomic_DNA"/>
</dbReference>
<name>A0ABW3SW53_9CAUL</name>
<accession>A0ABW3SW53</accession>
<dbReference type="GO" id="GO:0005524">
    <property type="term" value="F:ATP binding"/>
    <property type="evidence" value="ECO:0007669"/>
    <property type="project" value="UniProtKB-KW"/>
</dbReference>
<keyword evidence="8" id="KW-0732">Signal</keyword>
<keyword evidence="5 7" id="KW-1133">Transmembrane helix</keyword>
<evidence type="ECO:0000313" key="12">
    <source>
        <dbReference type="Proteomes" id="UP001597216"/>
    </source>
</evidence>
<comment type="caution">
    <text evidence="11">The sequence shown here is derived from an EMBL/GenBank/DDBJ whole genome shotgun (WGS) entry which is preliminary data.</text>
</comment>
<dbReference type="Gene3D" id="1.20.1560.10">
    <property type="entry name" value="ABC transporter type 1, transmembrane domain"/>
    <property type="match status" value="1"/>
</dbReference>
<evidence type="ECO:0000259" key="10">
    <source>
        <dbReference type="PROSITE" id="PS50929"/>
    </source>
</evidence>
<protein>
    <submittedName>
        <fullName evidence="11">ATP-binding cassette domain-containing protein</fullName>
    </submittedName>
</protein>
<dbReference type="PANTHER" id="PTHR24221">
    <property type="entry name" value="ATP-BINDING CASSETTE SUB-FAMILY B"/>
    <property type="match status" value="1"/>
</dbReference>
<gene>
    <name evidence="11" type="ORF">ACFQ27_01085</name>
</gene>